<dbReference type="EC" id="2.7.7.33" evidence="5"/>
<sequence>MTQPDAVMIFAAGFGTRMGALTADRPKPLISVAGRPLIDHALDLAQSVKPRRIVVNTHYKAEVLHEHLKSHGVLVSHEADQILDTGGGLKNARPLLDSDCVFTLNPDVAWKGPNPLTTLLSCWNAHDMDALLLCVPTSRAIGRIGGGDFSADIQARISRGGDLVYTGAQIVKPALLDRISEPVFSLNTLWDLLINEGRAAAAEYPGTWCDVGRPDGIVRAEHMLGNVDV</sequence>
<dbReference type="PANTHER" id="PTHR43584:SF8">
    <property type="entry name" value="N-ACETYLMURAMATE ALPHA-1-PHOSPHATE URIDYLYLTRANSFERASE"/>
    <property type="match status" value="1"/>
</dbReference>
<dbReference type="PATRIC" id="fig|1768241.3.peg.133"/>
<organism evidence="5 6">
    <name type="scientific">Tritonibacter horizontis</name>
    <dbReference type="NCBI Taxonomy" id="1768241"/>
    <lineage>
        <taxon>Bacteria</taxon>
        <taxon>Pseudomonadati</taxon>
        <taxon>Pseudomonadota</taxon>
        <taxon>Alphaproteobacteria</taxon>
        <taxon>Rhodobacterales</taxon>
        <taxon>Paracoccaceae</taxon>
        <taxon>Tritonibacter</taxon>
    </lineage>
</organism>
<dbReference type="SUPFAM" id="SSF53448">
    <property type="entry name" value="Nucleotide-diphospho-sugar transferases"/>
    <property type="match status" value="1"/>
</dbReference>
<evidence type="ECO:0000256" key="2">
    <source>
        <dbReference type="ARBA" id="ARBA00022695"/>
    </source>
</evidence>
<dbReference type="EMBL" id="LPUY01000008">
    <property type="protein sequence ID" value="KUP94798.1"/>
    <property type="molecule type" value="Genomic_DNA"/>
</dbReference>
<gene>
    <name evidence="5" type="primary">rfbF</name>
    <name evidence="5" type="ORF">TRIHO_01320</name>
</gene>
<evidence type="ECO:0000259" key="4">
    <source>
        <dbReference type="Pfam" id="PF12804"/>
    </source>
</evidence>
<dbReference type="InterPro" id="IPR029044">
    <property type="entry name" value="Nucleotide-diphossugar_trans"/>
</dbReference>
<keyword evidence="1 5" id="KW-0808">Transferase</keyword>
<keyword evidence="6" id="KW-1185">Reference proteome</keyword>
<dbReference type="Pfam" id="PF12804">
    <property type="entry name" value="NTP_transf_3"/>
    <property type="match status" value="1"/>
</dbReference>
<protein>
    <submittedName>
        <fullName evidence="5">Glucose-1-phosphate cytidylyltransferase</fullName>
        <ecNumber evidence="5">2.7.7.33</ecNumber>
    </submittedName>
</protein>
<evidence type="ECO:0000256" key="3">
    <source>
        <dbReference type="ARBA" id="ARBA00022842"/>
    </source>
</evidence>
<keyword evidence="2 5" id="KW-0548">Nucleotidyltransferase</keyword>
<dbReference type="Proteomes" id="UP000068382">
    <property type="component" value="Unassembled WGS sequence"/>
</dbReference>
<evidence type="ECO:0000256" key="1">
    <source>
        <dbReference type="ARBA" id="ARBA00022679"/>
    </source>
</evidence>
<dbReference type="Gene3D" id="3.90.550.10">
    <property type="entry name" value="Spore Coat Polysaccharide Biosynthesis Protein SpsA, Chain A"/>
    <property type="match status" value="1"/>
</dbReference>
<dbReference type="InterPro" id="IPR025877">
    <property type="entry name" value="MobA-like_NTP_Trfase"/>
</dbReference>
<comment type="caution">
    <text evidence="5">The sequence shown here is derived from an EMBL/GenBank/DDBJ whole genome shotgun (WGS) entry which is preliminary data.</text>
</comment>
<dbReference type="InterPro" id="IPR050065">
    <property type="entry name" value="GlmU-like"/>
</dbReference>
<keyword evidence="3" id="KW-0460">Magnesium</keyword>
<name>A0A132C2H0_9RHOB</name>
<evidence type="ECO:0000313" key="6">
    <source>
        <dbReference type="Proteomes" id="UP000068382"/>
    </source>
</evidence>
<proteinExistence type="predicted"/>
<dbReference type="GO" id="GO:0047343">
    <property type="term" value="F:glucose-1-phosphate cytidylyltransferase activity"/>
    <property type="evidence" value="ECO:0007669"/>
    <property type="project" value="UniProtKB-EC"/>
</dbReference>
<accession>A0A132C2H0</accession>
<feature type="domain" description="MobA-like NTP transferase" evidence="4">
    <location>
        <begin position="8"/>
        <end position="135"/>
    </location>
</feature>
<reference evidence="5 6" key="1">
    <citation type="submission" date="2015-12" db="EMBL/GenBank/DDBJ databases">
        <title>Genome sequence of the marine Rhodobacteraceae strain O3.65, Candidatus Tritonibacter horizontis.</title>
        <authorList>
            <person name="Poehlein A."/>
            <person name="Giebel H.A."/>
            <person name="Voget S."/>
            <person name="Brinkhoff T."/>
        </authorList>
    </citation>
    <scope>NUCLEOTIDE SEQUENCE [LARGE SCALE GENOMIC DNA]</scope>
    <source>
        <strain evidence="5 6">O3.65</strain>
    </source>
</reference>
<evidence type="ECO:0000313" key="5">
    <source>
        <dbReference type="EMBL" id="KUP94798.1"/>
    </source>
</evidence>
<dbReference type="CDD" id="cd06422">
    <property type="entry name" value="NTP_transferase_like_1"/>
    <property type="match status" value="1"/>
</dbReference>
<dbReference type="PANTHER" id="PTHR43584">
    <property type="entry name" value="NUCLEOTIDYL TRANSFERASE"/>
    <property type="match status" value="1"/>
</dbReference>
<dbReference type="AlphaFoldDB" id="A0A132C2H0"/>